<evidence type="ECO:0000313" key="4">
    <source>
        <dbReference type="Proteomes" id="UP000231409"/>
    </source>
</evidence>
<keyword evidence="1" id="KW-0175">Coiled coil</keyword>
<sequence length="820" mass="92904">MAAFLQKLFKSRKNTVTPPPAQLRNPRLPDKEEDQRPNEQDARREQQQALLANGADELQLEELALAGVTAEIRLKAANGLTNREALQRVQKAAKSRDKGVYQVVRQKLTVIREAEEQRQQTVATIEQLVKQASDQAASEDTKLFQARLETLLKQWSEVESAASTAQTAAFLEAVHKCRERLRDLQAAAEKLQQDEQKTGQREETLTLLAQTLDELKTHPDDALPSLSSLDALQKTQENRWLEATRDTQVSQQEQKAYQNLMLPLRAYITALRALVQHRDELTELASAGNPADETSTQRAAELIKEINWPVDYAKPALLKALAQAAGKKKQPAPATRAVVDQSSQVAELTAVIGKLDQALEAKQLKESRQLFKTAQQQLKALDHRHGKPFQARMQLLGGQLRELSDWAGFVTQPKQVVLCEQMEYLAEQPMEPEAKATRIKELQNEWRELGGSSDRTLWARFKQASDAAYEPCKEYFSAKSGLKHANLQKREAICRELETFVGQADWSAIDWKAAERIHRTARDEWKAAWPVEFRDNRGVQKQFDHLLRQIEEPLDAERTRNEALKSDIVQRAEALISHEPLSEAMNLAKSLQEEWTAVGITRHREDRKLWQAFRKACDAIFARREAQRNEQQEETRQADRQLEELLGRTGQLNEQAPQQEIAAQLEQLRATAALQVSKAQRERRTREEQRLAALVDQQRQAARVQEWIHAVRGRLDGSLEPGSLPSDWQKRAVALQDLPTAELVIRAEIHAGVPSPDQDQGRRMEVQVQRLAEGLGNHGGPETGDPLEALVAAWCLDESRDDLSEEFASRLIRTLEAPRT</sequence>
<dbReference type="EMBL" id="NTFH01000001">
    <property type="protein sequence ID" value="PHQ17159.1"/>
    <property type="molecule type" value="Genomic_DNA"/>
</dbReference>
<feature type="region of interest" description="Disordered" evidence="2">
    <location>
        <begin position="1"/>
        <end position="46"/>
    </location>
</feature>
<dbReference type="Pfam" id="PF03993">
    <property type="entry name" value="DUF349"/>
    <property type="match status" value="2"/>
</dbReference>
<proteinExistence type="predicted"/>
<dbReference type="InterPro" id="IPR007139">
    <property type="entry name" value="DUF349"/>
</dbReference>
<comment type="caution">
    <text evidence="3">The sequence shown here is derived from an EMBL/GenBank/DDBJ whole genome shotgun (WGS) entry which is preliminary data.</text>
</comment>
<dbReference type="Proteomes" id="UP000231409">
    <property type="component" value="Unassembled WGS sequence"/>
</dbReference>
<feature type="compositionally biased region" description="Basic and acidic residues" evidence="2">
    <location>
        <begin position="27"/>
        <end position="46"/>
    </location>
</feature>
<protein>
    <recommendedName>
        <fullName evidence="5">DUF349 domain-containing protein</fullName>
    </recommendedName>
</protein>
<accession>A0A2G1URZ7</accession>
<keyword evidence="4" id="KW-1185">Reference proteome</keyword>
<feature type="coiled-coil region" evidence="1">
    <location>
        <begin position="624"/>
        <end position="682"/>
    </location>
</feature>
<name>A0A2G1URZ7_9GAMM</name>
<evidence type="ECO:0008006" key="5">
    <source>
        <dbReference type="Google" id="ProtNLM"/>
    </source>
</evidence>
<evidence type="ECO:0000256" key="1">
    <source>
        <dbReference type="SAM" id="Coils"/>
    </source>
</evidence>
<dbReference type="RefSeq" id="WP_099612838.1">
    <property type="nucleotide sequence ID" value="NZ_KZ319367.1"/>
</dbReference>
<dbReference type="AlphaFoldDB" id="A0A2G1URZ7"/>
<feature type="coiled-coil region" evidence="1">
    <location>
        <begin position="174"/>
        <end position="201"/>
    </location>
</feature>
<evidence type="ECO:0000313" key="3">
    <source>
        <dbReference type="EMBL" id="PHQ17159.1"/>
    </source>
</evidence>
<evidence type="ECO:0000256" key="2">
    <source>
        <dbReference type="SAM" id="MobiDB-lite"/>
    </source>
</evidence>
<gene>
    <name evidence="3" type="ORF">CLH61_00965</name>
</gene>
<reference evidence="3 4" key="1">
    <citation type="submission" date="2017-09" db="EMBL/GenBank/DDBJ databases">
        <title>The draft genome sequences of Marinobacter sp. PWS21.</title>
        <authorList>
            <person name="Cao J."/>
        </authorList>
    </citation>
    <scope>NUCLEOTIDE SEQUENCE [LARGE SCALE GENOMIC DNA]</scope>
    <source>
        <strain evidence="3 4">PWS21</strain>
    </source>
</reference>
<organism evidence="3 4">
    <name type="scientific">Marinobacter profundi</name>
    <dbReference type="NCBI Taxonomy" id="2666256"/>
    <lineage>
        <taxon>Bacteria</taxon>
        <taxon>Pseudomonadati</taxon>
        <taxon>Pseudomonadota</taxon>
        <taxon>Gammaproteobacteria</taxon>
        <taxon>Pseudomonadales</taxon>
        <taxon>Marinobacteraceae</taxon>
        <taxon>Marinobacter</taxon>
    </lineage>
</organism>